<evidence type="ECO:0000256" key="1">
    <source>
        <dbReference type="SAM" id="SignalP"/>
    </source>
</evidence>
<keyword evidence="1" id="KW-0732">Signal</keyword>
<dbReference type="Pfam" id="PF14200">
    <property type="entry name" value="RicinB_lectin_2"/>
    <property type="match status" value="2"/>
</dbReference>
<dbReference type="SUPFAM" id="SSF50370">
    <property type="entry name" value="Ricin B-like lectins"/>
    <property type="match status" value="1"/>
</dbReference>
<proteinExistence type="predicted"/>
<keyword evidence="4" id="KW-1185">Reference proteome</keyword>
<accession>A0A1H6F4P4</accession>
<dbReference type="CDD" id="cd00161">
    <property type="entry name" value="beta-trefoil_Ricin-like"/>
    <property type="match status" value="1"/>
</dbReference>
<evidence type="ECO:0000259" key="2">
    <source>
        <dbReference type="SMART" id="SM00458"/>
    </source>
</evidence>
<dbReference type="InterPro" id="IPR000772">
    <property type="entry name" value="Ricin_B_lectin"/>
</dbReference>
<dbReference type="InterPro" id="IPR035992">
    <property type="entry name" value="Ricin_B-like_lectins"/>
</dbReference>
<dbReference type="RefSeq" id="WP_103964963.1">
    <property type="nucleotide sequence ID" value="NZ_FNVT01000055.1"/>
</dbReference>
<dbReference type="OrthoDB" id="273314at2"/>
<feature type="chain" id="PRO_5009297701" description="Ricin B lectin domain-containing protein" evidence="1">
    <location>
        <begin position="28"/>
        <end position="169"/>
    </location>
</feature>
<dbReference type="Gene3D" id="2.80.10.50">
    <property type="match status" value="1"/>
</dbReference>
<gene>
    <name evidence="3" type="ORF">SAMN05444920_15516</name>
</gene>
<dbReference type="EMBL" id="FNVT01000055">
    <property type="protein sequence ID" value="SEH04066.1"/>
    <property type="molecule type" value="Genomic_DNA"/>
</dbReference>
<feature type="domain" description="Ricin B lectin" evidence="2">
    <location>
        <begin position="30"/>
        <end position="167"/>
    </location>
</feature>
<name>A0A1H6F4P4_9ACTN</name>
<organism evidence="3 4">
    <name type="scientific">Nonomuraea solani</name>
    <dbReference type="NCBI Taxonomy" id="1144553"/>
    <lineage>
        <taxon>Bacteria</taxon>
        <taxon>Bacillati</taxon>
        <taxon>Actinomycetota</taxon>
        <taxon>Actinomycetes</taxon>
        <taxon>Streptosporangiales</taxon>
        <taxon>Streptosporangiaceae</taxon>
        <taxon>Nonomuraea</taxon>
    </lineage>
</organism>
<evidence type="ECO:0000313" key="4">
    <source>
        <dbReference type="Proteomes" id="UP000236732"/>
    </source>
</evidence>
<reference evidence="3 4" key="1">
    <citation type="submission" date="2016-10" db="EMBL/GenBank/DDBJ databases">
        <authorList>
            <person name="de Groot N.N."/>
        </authorList>
    </citation>
    <scope>NUCLEOTIDE SEQUENCE [LARGE SCALE GENOMIC DNA]</scope>
    <source>
        <strain evidence="3 4">CGMCC 4.7037</strain>
    </source>
</reference>
<evidence type="ECO:0000313" key="3">
    <source>
        <dbReference type="EMBL" id="SEH04066.1"/>
    </source>
</evidence>
<sequence>MTGIRKTTAAVMIAALAAITGPPPAHAAATFYLHNLKSHKNLQPLNGNPANGARIVQQPENPLLLSQRWSWIAAGAYDSLQNAGTGKNLGIDGASTALGALAIQANPSNDYNQDWLVMPEGYPEDYFALKNRKSSMCLGISMGSTANGGQAAQFPCDGSPNQGWTTYPR</sequence>
<dbReference type="PROSITE" id="PS50231">
    <property type="entry name" value="RICIN_B_LECTIN"/>
    <property type="match status" value="1"/>
</dbReference>
<protein>
    <recommendedName>
        <fullName evidence="2">Ricin B lectin domain-containing protein</fullName>
    </recommendedName>
</protein>
<dbReference type="Proteomes" id="UP000236732">
    <property type="component" value="Unassembled WGS sequence"/>
</dbReference>
<feature type="signal peptide" evidence="1">
    <location>
        <begin position="1"/>
        <end position="27"/>
    </location>
</feature>
<dbReference type="SMART" id="SM00458">
    <property type="entry name" value="RICIN"/>
    <property type="match status" value="1"/>
</dbReference>
<dbReference type="AlphaFoldDB" id="A0A1H6F4P4"/>